<accession>A0A849C7M5</accession>
<proteinExistence type="predicted"/>
<dbReference type="AlphaFoldDB" id="A0A849C7M5"/>
<comment type="caution">
    <text evidence="2">The sequence shown here is derived from an EMBL/GenBank/DDBJ whole genome shotgun (WGS) entry which is preliminary data.</text>
</comment>
<evidence type="ECO:0000313" key="2">
    <source>
        <dbReference type="EMBL" id="NNH74602.1"/>
    </source>
</evidence>
<name>A0A849C7M5_9NOCA</name>
<evidence type="ECO:0000313" key="3">
    <source>
        <dbReference type="Proteomes" id="UP000586827"/>
    </source>
</evidence>
<dbReference type="RefSeq" id="WP_067525548.1">
    <property type="nucleotide sequence ID" value="NZ_JABELX010000015.1"/>
</dbReference>
<reference evidence="2 3" key="1">
    <citation type="submission" date="2020-05" db="EMBL/GenBank/DDBJ databases">
        <title>MicrobeNet Type strains.</title>
        <authorList>
            <person name="Nicholson A.C."/>
        </authorList>
    </citation>
    <scope>NUCLEOTIDE SEQUENCE [LARGE SCALE GENOMIC DNA]</scope>
    <source>
        <strain evidence="2 3">JCM 3224</strain>
    </source>
</reference>
<dbReference type="Proteomes" id="UP000586827">
    <property type="component" value="Unassembled WGS sequence"/>
</dbReference>
<gene>
    <name evidence="2" type="ORF">HLB23_32945</name>
</gene>
<sequence length="78" mass="8770">MINGPLAATSLRTTFTTRQEAALMAEMTQTTARLIESGRTATGFPNQAPRRGRKPEPTRRVANQHVQPRHHLRIPGRR</sequence>
<keyword evidence="3" id="KW-1185">Reference proteome</keyword>
<evidence type="ECO:0000256" key="1">
    <source>
        <dbReference type="SAM" id="MobiDB-lite"/>
    </source>
</evidence>
<feature type="region of interest" description="Disordered" evidence="1">
    <location>
        <begin position="36"/>
        <end position="78"/>
    </location>
</feature>
<feature type="compositionally biased region" description="Basic residues" evidence="1">
    <location>
        <begin position="67"/>
        <end position="78"/>
    </location>
</feature>
<dbReference type="EMBL" id="JABELX010000015">
    <property type="protein sequence ID" value="NNH74602.1"/>
    <property type="molecule type" value="Genomic_DNA"/>
</dbReference>
<organism evidence="2 3">
    <name type="scientific">Nocardia uniformis</name>
    <dbReference type="NCBI Taxonomy" id="53432"/>
    <lineage>
        <taxon>Bacteria</taxon>
        <taxon>Bacillati</taxon>
        <taxon>Actinomycetota</taxon>
        <taxon>Actinomycetes</taxon>
        <taxon>Mycobacteriales</taxon>
        <taxon>Nocardiaceae</taxon>
        <taxon>Nocardia</taxon>
    </lineage>
</organism>
<protein>
    <submittedName>
        <fullName evidence="2">Uncharacterized protein</fullName>
    </submittedName>
</protein>